<evidence type="ECO:0000313" key="2">
    <source>
        <dbReference type="WBParaSite" id="Hba_07171"/>
    </source>
</evidence>
<reference evidence="2" key="1">
    <citation type="submission" date="2016-11" db="UniProtKB">
        <authorList>
            <consortium name="WormBaseParasite"/>
        </authorList>
    </citation>
    <scope>IDENTIFICATION</scope>
</reference>
<name>A0A1I7WQ08_HETBA</name>
<keyword evidence="1" id="KW-1185">Reference proteome</keyword>
<protein>
    <submittedName>
        <fullName evidence="2">H/ACA RNA-protein complex component Gar1</fullName>
    </submittedName>
</protein>
<evidence type="ECO:0000313" key="1">
    <source>
        <dbReference type="Proteomes" id="UP000095283"/>
    </source>
</evidence>
<organism evidence="1 2">
    <name type="scientific">Heterorhabditis bacteriophora</name>
    <name type="common">Entomopathogenic nematode worm</name>
    <dbReference type="NCBI Taxonomy" id="37862"/>
    <lineage>
        <taxon>Eukaryota</taxon>
        <taxon>Metazoa</taxon>
        <taxon>Ecdysozoa</taxon>
        <taxon>Nematoda</taxon>
        <taxon>Chromadorea</taxon>
        <taxon>Rhabditida</taxon>
        <taxon>Rhabditina</taxon>
        <taxon>Rhabditomorpha</taxon>
        <taxon>Strongyloidea</taxon>
        <taxon>Heterorhabditidae</taxon>
        <taxon>Heterorhabditis</taxon>
    </lineage>
</organism>
<dbReference type="Proteomes" id="UP000095283">
    <property type="component" value="Unplaced"/>
</dbReference>
<dbReference type="WBParaSite" id="Hba_07171">
    <property type="protein sequence ID" value="Hba_07171"/>
    <property type="gene ID" value="Hba_07171"/>
</dbReference>
<proteinExistence type="predicted"/>
<accession>A0A1I7WQ08</accession>
<dbReference type="AlphaFoldDB" id="A0A1I7WQ08"/>
<sequence length="81" mass="9029">MPEITLLEDVNSMPKSKRAAVGVMTKVENRLTFLQTRGHVIGCRENVVPLKRKDNTSAEEPITKGEKVIDIFSSTGECDRL</sequence>